<protein>
    <submittedName>
        <fullName evidence="4">Beta-transducin, putative</fullName>
    </submittedName>
</protein>
<dbReference type="PANTHER" id="PTHR14221">
    <property type="entry name" value="WD REPEAT DOMAIN 44"/>
    <property type="match status" value="1"/>
</dbReference>
<name>A2DJ79_TRIV3</name>
<dbReference type="VEuPathDB" id="TrichDB:TVAG_135970"/>
<evidence type="ECO:0000256" key="3">
    <source>
        <dbReference type="PROSITE-ProRule" id="PRU00221"/>
    </source>
</evidence>
<dbReference type="PROSITE" id="PS50294">
    <property type="entry name" value="WD_REPEATS_REGION"/>
    <property type="match status" value="1"/>
</dbReference>
<dbReference type="STRING" id="5722.A2DJ79"/>
<evidence type="ECO:0000313" key="5">
    <source>
        <dbReference type="Proteomes" id="UP000001542"/>
    </source>
</evidence>
<dbReference type="Pfam" id="PF00400">
    <property type="entry name" value="WD40"/>
    <property type="match status" value="3"/>
</dbReference>
<dbReference type="InterPro" id="IPR040324">
    <property type="entry name" value="WDR44/Dgr2"/>
</dbReference>
<dbReference type="FunFam" id="2.130.10.10:FF:002635">
    <property type="entry name" value="Beta-transducin, putative"/>
    <property type="match status" value="1"/>
</dbReference>
<feature type="repeat" description="WD" evidence="3">
    <location>
        <begin position="118"/>
        <end position="158"/>
    </location>
</feature>
<dbReference type="PANTHER" id="PTHR14221:SF0">
    <property type="entry name" value="WD REPEAT-CONTAINING PROTEIN 44"/>
    <property type="match status" value="1"/>
</dbReference>
<dbReference type="InterPro" id="IPR036322">
    <property type="entry name" value="WD40_repeat_dom_sf"/>
</dbReference>
<feature type="repeat" description="WD" evidence="3">
    <location>
        <begin position="75"/>
        <end position="106"/>
    </location>
</feature>
<dbReference type="KEGG" id="tva:5464983"/>
<dbReference type="PROSITE" id="PS50082">
    <property type="entry name" value="WD_REPEATS_2"/>
    <property type="match status" value="3"/>
</dbReference>
<sequence length="393" mass="43835">MNKNDTDPVLQIKDLDNGTVMSIEELERSNNEFTNRMRSKSTSKKNLIPEELQFTTFNNQEKDPFFKRTAIADYLPAHKGNVWCVAGSSDGKYSASGGEDGQVIIYTNDGGLTQLRAFKGHTSDVVMLEFSNDNFLLSCSLDSTVRLWHPTAEKELAIFQHEDAVTAVSFLPTDSSIILAATLGNTVFVWSVRENEVIHRITFVSPPTAAGFSPDGNYVAIGCLNGFVFVYTMPEFRYVTQFIAGPRGKKQTSNEKVTSIQFLGNEQFLIATNDSRIRLYALENFSVVRKFLGHESKEAQLRLSVSSDNQLLMTPSENTSEVFIWPVDHSKYFKGSGLFGSFLKDRSKTYEGFKYGKKYLINAAAFIQKSSIQHLAVIVGDNRGGVSKVISIQ</sequence>
<dbReference type="RefSeq" id="XP_001580452.1">
    <property type="nucleotide sequence ID" value="XM_001580402.1"/>
</dbReference>
<dbReference type="InParanoid" id="A2DJ79"/>
<dbReference type="OrthoDB" id="408728at2759"/>
<accession>A2DJ79</accession>
<evidence type="ECO:0000256" key="1">
    <source>
        <dbReference type="ARBA" id="ARBA00022574"/>
    </source>
</evidence>
<dbReference type="VEuPathDB" id="TrichDB:TVAGG3_0544160"/>
<dbReference type="AlphaFoldDB" id="A2DJ79"/>
<dbReference type="InterPro" id="IPR001680">
    <property type="entry name" value="WD40_rpt"/>
</dbReference>
<dbReference type="EMBL" id="DS113207">
    <property type="protein sequence ID" value="EAY19466.1"/>
    <property type="molecule type" value="Genomic_DNA"/>
</dbReference>
<evidence type="ECO:0000256" key="2">
    <source>
        <dbReference type="ARBA" id="ARBA00022737"/>
    </source>
</evidence>
<keyword evidence="1 3" id="KW-0853">WD repeat</keyword>
<keyword evidence="5" id="KW-1185">Reference proteome</keyword>
<proteinExistence type="predicted"/>
<dbReference type="SMR" id="A2DJ79"/>
<reference evidence="4" key="2">
    <citation type="journal article" date="2007" name="Science">
        <title>Draft genome sequence of the sexually transmitted pathogen Trichomonas vaginalis.</title>
        <authorList>
            <person name="Carlton J.M."/>
            <person name="Hirt R.P."/>
            <person name="Silva J.C."/>
            <person name="Delcher A.L."/>
            <person name="Schatz M."/>
            <person name="Zhao Q."/>
            <person name="Wortman J.R."/>
            <person name="Bidwell S.L."/>
            <person name="Alsmark U.C.M."/>
            <person name="Besteiro S."/>
            <person name="Sicheritz-Ponten T."/>
            <person name="Noel C.J."/>
            <person name="Dacks J.B."/>
            <person name="Foster P.G."/>
            <person name="Simillion C."/>
            <person name="Van de Peer Y."/>
            <person name="Miranda-Saavedra D."/>
            <person name="Barton G.J."/>
            <person name="Westrop G.D."/>
            <person name="Mueller S."/>
            <person name="Dessi D."/>
            <person name="Fiori P.L."/>
            <person name="Ren Q."/>
            <person name="Paulsen I."/>
            <person name="Zhang H."/>
            <person name="Bastida-Corcuera F.D."/>
            <person name="Simoes-Barbosa A."/>
            <person name="Brown M.T."/>
            <person name="Hayes R.D."/>
            <person name="Mukherjee M."/>
            <person name="Okumura C.Y."/>
            <person name="Schneider R."/>
            <person name="Smith A.J."/>
            <person name="Vanacova S."/>
            <person name="Villalvazo M."/>
            <person name="Haas B.J."/>
            <person name="Pertea M."/>
            <person name="Feldblyum T.V."/>
            <person name="Utterback T.R."/>
            <person name="Shu C.L."/>
            <person name="Osoegawa K."/>
            <person name="de Jong P.J."/>
            <person name="Hrdy I."/>
            <person name="Horvathova L."/>
            <person name="Zubacova Z."/>
            <person name="Dolezal P."/>
            <person name="Malik S.B."/>
            <person name="Logsdon J.M. Jr."/>
            <person name="Henze K."/>
            <person name="Gupta A."/>
            <person name="Wang C.C."/>
            <person name="Dunne R.L."/>
            <person name="Upcroft J.A."/>
            <person name="Upcroft P."/>
            <person name="White O."/>
            <person name="Salzberg S.L."/>
            <person name="Tang P."/>
            <person name="Chiu C.-H."/>
            <person name="Lee Y.-S."/>
            <person name="Embley T.M."/>
            <person name="Coombs G.H."/>
            <person name="Mottram J.C."/>
            <person name="Tachezy J."/>
            <person name="Fraser-Liggett C.M."/>
            <person name="Johnson P.J."/>
        </authorList>
    </citation>
    <scope>NUCLEOTIDE SEQUENCE [LARGE SCALE GENOMIC DNA]</scope>
    <source>
        <strain evidence="4">G3</strain>
    </source>
</reference>
<dbReference type="Gene3D" id="2.130.10.10">
    <property type="entry name" value="YVTN repeat-like/Quinoprotein amine dehydrogenase"/>
    <property type="match status" value="1"/>
</dbReference>
<organism evidence="4 5">
    <name type="scientific">Trichomonas vaginalis (strain ATCC PRA-98 / G3)</name>
    <dbReference type="NCBI Taxonomy" id="412133"/>
    <lineage>
        <taxon>Eukaryota</taxon>
        <taxon>Metamonada</taxon>
        <taxon>Parabasalia</taxon>
        <taxon>Trichomonadida</taxon>
        <taxon>Trichomonadidae</taxon>
        <taxon>Trichomonas</taxon>
    </lineage>
</organism>
<feature type="repeat" description="WD" evidence="3">
    <location>
        <begin position="158"/>
        <end position="200"/>
    </location>
</feature>
<evidence type="ECO:0000313" key="4">
    <source>
        <dbReference type="EMBL" id="EAY19466.1"/>
    </source>
</evidence>
<reference evidence="4" key="1">
    <citation type="submission" date="2006-10" db="EMBL/GenBank/DDBJ databases">
        <authorList>
            <person name="Amadeo P."/>
            <person name="Zhao Q."/>
            <person name="Wortman J."/>
            <person name="Fraser-Liggett C."/>
            <person name="Carlton J."/>
        </authorList>
    </citation>
    <scope>NUCLEOTIDE SEQUENCE</scope>
    <source>
        <strain evidence="4">G3</strain>
    </source>
</reference>
<dbReference type="eggNOG" id="KOG0283">
    <property type="taxonomic scope" value="Eukaryota"/>
</dbReference>
<dbReference type="InterPro" id="IPR015943">
    <property type="entry name" value="WD40/YVTN_repeat-like_dom_sf"/>
</dbReference>
<keyword evidence="2" id="KW-0677">Repeat</keyword>
<dbReference type="SMART" id="SM00320">
    <property type="entry name" value="WD40"/>
    <property type="match status" value="6"/>
</dbReference>
<gene>
    <name evidence="4" type="ORF">TVAG_135970</name>
</gene>
<dbReference type="Proteomes" id="UP000001542">
    <property type="component" value="Unassembled WGS sequence"/>
</dbReference>
<dbReference type="SUPFAM" id="SSF50978">
    <property type="entry name" value="WD40 repeat-like"/>
    <property type="match status" value="1"/>
</dbReference>